<dbReference type="InterPro" id="IPR052895">
    <property type="entry name" value="HetReg/Transcr_Mod"/>
</dbReference>
<name>A0A6A6RJU9_9PLEO</name>
<dbReference type="Pfam" id="PF06985">
    <property type="entry name" value="HET"/>
    <property type="match status" value="1"/>
</dbReference>
<gene>
    <name evidence="2" type="ORF">P280DRAFT_493661</name>
</gene>
<dbReference type="InterPro" id="IPR010730">
    <property type="entry name" value="HET"/>
</dbReference>
<dbReference type="AlphaFoldDB" id="A0A6A6RJU9"/>
<evidence type="ECO:0000313" key="2">
    <source>
        <dbReference type="EMBL" id="KAF2635552.1"/>
    </source>
</evidence>
<sequence>MNTPQISTIPAIFSHLLKVQHHEDSIRILVLYPSLNESDTILCTLQNGRLSDESLEYTALSYTWGDPAQQQAIFFRRGTRELLVRRNCHDALRHLRHGYRNRLLWIDAICINQTDLAERARQVRMMDDIYEYACNVTVSLGEETEGTRILFEELVVANDRGASIRRSPSDIVVRELDFLFERPWFKRVCVLQEVCAKVTLTTMCGPVRASSFTLDHVMFSYNRNTLNRRPPEELFESREFLATDPRDKVFALRSFIGSKRSEIDPLINYAQTLEQCFTRGALFLLPVIGPRILTAVRHPHRMDMPLWIPDWSQDLPLSVYYFVNECHDEATDERISPTFSFNNADETEMQMERLYCSLNEVKKCSILENMQKDHNISDYIGPKILHAMSLLDGDDLHEHLARGRFSGRGDNNPIHEENVNSLLDNGELATVPSSARHGDLVCIISGSDSTCVLRPDTHGNCTLISGDCYIFITSFLSRNFPRWDFFGEYIECNQDRFEGFKIR</sequence>
<dbReference type="EMBL" id="MU006806">
    <property type="protein sequence ID" value="KAF2635552.1"/>
    <property type="molecule type" value="Genomic_DNA"/>
</dbReference>
<dbReference type="PANTHER" id="PTHR24148:SF79">
    <property type="entry name" value="HETEROKARYON INCOMPATIBILITY DOMAIN-CONTAINING PROTEIN"/>
    <property type="match status" value="1"/>
</dbReference>
<keyword evidence="3" id="KW-1185">Reference proteome</keyword>
<protein>
    <submittedName>
        <fullName evidence="2">HET-domain-containing protein</fullName>
    </submittedName>
</protein>
<evidence type="ECO:0000313" key="3">
    <source>
        <dbReference type="Proteomes" id="UP000799753"/>
    </source>
</evidence>
<evidence type="ECO:0000259" key="1">
    <source>
        <dbReference type="Pfam" id="PF06985"/>
    </source>
</evidence>
<reference evidence="2" key="1">
    <citation type="journal article" date="2020" name="Stud. Mycol.">
        <title>101 Dothideomycetes genomes: a test case for predicting lifestyles and emergence of pathogens.</title>
        <authorList>
            <person name="Haridas S."/>
            <person name="Albert R."/>
            <person name="Binder M."/>
            <person name="Bloem J."/>
            <person name="Labutti K."/>
            <person name="Salamov A."/>
            <person name="Andreopoulos B."/>
            <person name="Baker S."/>
            <person name="Barry K."/>
            <person name="Bills G."/>
            <person name="Bluhm B."/>
            <person name="Cannon C."/>
            <person name="Castanera R."/>
            <person name="Culley D."/>
            <person name="Daum C."/>
            <person name="Ezra D."/>
            <person name="Gonzalez J."/>
            <person name="Henrissat B."/>
            <person name="Kuo A."/>
            <person name="Liang C."/>
            <person name="Lipzen A."/>
            <person name="Lutzoni F."/>
            <person name="Magnuson J."/>
            <person name="Mondo S."/>
            <person name="Nolan M."/>
            <person name="Ohm R."/>
            <person name="Pangilinan J."/>
            <person name="Park H.-J."/>
            <person name="Ramirez L."/>
            <person name="Alfaro M."/>
            <person name="Sun H."/>
            <person name="Tritt A."/>
            <person name="Yoshinaga Y."/>
            <person name="Zwiers L.-H."/>
            <person name="Turgeon B."/>
            <person name="Goodwin S."/>
            <person name="Spatafora J."/>
            <person name="Crous P."/>
            <person name="Grigoriev I."/>
        </authorList>
    </citation>
    <scope>NUCLEOTIDE SEQUENCE</scope>
    <source>
        <strain evidence="2">CBS 473.64</strain>
    </source>
</reference>
<dbReference type="OrthoDB" id="2157530at2759"/>
<proteinExistence type="predicted"/>
<dbReference type="Proteomes" id="UP000799753">
    <property type="component" value="Unassembled WGS sequence"/>
</dbReference>
<organism evidence="2 3">
    <name type="scientific">Massarina eburnea CBS 473.64</name>
    <dbReference type="NCBI Taxonomy" id="1395130"/>
    <lineage>
        <taxon>Eukaryota</taxon>
        <taxon>Fungi</taxon>
        <taxon>Dikarya</taxon>
        <taxon>Ascomycota</taxon>
        <taxon>Pezizomycotina</taxon>
        <taxon>Dothideomycetes</taxon>
        <taxon>Pleosporomycetidae</taxon>
        <taxon>Pleosporales</taxon>
        <taxon>Massarineae</taxon>
        <taxon>Massarinaceae</taxon>
        <taxon>Massarina</taxon>
    </lineage>
</organism>
<feature type="domain" description="Heterokaryon incompatibility" evidence="1">
    <location>
        <begin position="57"/>
        <end position="193"/>
    </location>
</feature>
<dbReference type="PANTHER" id="PTHR24148">
    <property type="entry name" value="ANKYRIN REPEAT DOMAIN-CONTAINING PROTEIN 39 HOMOLOG-RELATED"/>
    <property type="match status" value="1"/>
</dbReference>
<accession>A0A6A6RJU9</accession>